<evidence type="ECO:0000313" key="1">
    <source>
        <dbReference type="EMBL" id="GBP54863.1"/>
    </source>
</evidence>
<dbReference type="EMBL" id="BGZK01000656">
    <property type="protein sequence ID" value="GBP54863.1"/>
    <property type="molecule type" value="Genomic_DNA"/>
</dbReference>
<dbReference type="AlphaFoldDB" id="A0A4C1WVD2"/>
<sequence length="260" mass="28403">MGLQNFVLSGSSGFSFDFEIYTGAQGPVQSDTNLPKISTSSDVVVRLSRTIPEGLNYKLFFDNWRTLADSDPYLPLADFKCAVAEGLSQSNKPSTSGKRGRPSYELENAIEAKKLRGPIAIMPSRDVKLDQIDHMPLWTTRQRCKVPECNGRSHVECQKCKAYGLNIRRTRVISHVGCVSGGAGGGAGRAPSGRAAARGPWAPLTTTTGFTMVVALRYCAHRQRCHGAFHHPPPSATSYDLPLTISFLKASDDLRYLKNV</sequence>
<dbReference type="Proteomes" id="UP000299102">
    <property type="component" value="Unassembled WGS sequence"/>
</dbReference>
<organism evidence="1 2">
    <name type="scientific">Eumeta variegata</name>
    <name type="common">Bagworm moth</name>
    <name type="synonym">Eumeta japonica</name>
    <dbReference type="NCBI Taxonomy" id="151549"/>
    <lineage>
        <taxon>Eukaryota</taxon>
        <taxon>Metazoa</taxon>
        <taxon>Ecdysozoa</taxon>
        <taxon>Arthropoda</taxon>
        <taxon>Hexapoda</taxon>
        <taxon>Insecta</taxon>
        <taxon>Pterygota</taxon>
        <taxon>Neoptera</taxon>
        <taxon>Endopterygota</taxon>
        <taxon>Lepidoptera</taxon>
        <taxon>Glossata</taxon>
        <taxon>Ditrysia</taxon>
        <taxon>Tineoidea</taxon>
        <taxon>Psychidae</taxon>
        <taxon>Oiketicinae</taxon>
        <taxon>Eumeta</taxon>
    </lineage>
</organism>
<gene>
    <name evidence="1" type="ORF">EVAR_11615_1</name>
</gene>
<protein>
    <submittedName>
        <fullName evidence="1">Uncharacterized protein</fullName>
    </submittedName>
</protein>
<reference evidence="1 2" key="1">
    <citation type="journal article" date="2019" name="Commun. Biol.">
        <title>The bagworm genome reveals a unique fibroin gene that provides high tensile strength.</title>
        <authorList>
            <person name="Kono N."/>
            <person name="Nakamura H."/>
            <person name="Ohtoshi R."/>
            <person name="Tomita M."/>
            <person name="Numata K."/>
            <person name="Arakawa K."/>
        </authorList>
    </citation>
    <scope>NUCLEOTIDE SEQUENCE [LARGE SCALE GENOMIC DNA]</scope>
</reference>
<accession>A0A4C1WVD2</accession>
<dbReference type="PANTHER" id="PTHR47272">
    <property type="entry name" value="DDE_TNP_1_7 DOMAIN-CONTAINING PROTEIN"/>
    <property type="match status" value="1"/>
</dbReference>
<proteinExistence type="predicted"/>
<dbReference type="OrthoDB" id="123207at2759"/>
<keyword evidence="2" id="KW-1185">Reference proteome</keyword>
<dbReference type="PANTHER" id="PTHR47272:SF1">
    <property type="entry name" value="PIGGYBAC TRANSPOSABLE ELEMENT-DERIVED PROTEIN 3-LIKE"/>
    <property type="match status" value="1"/>
</dbReference>
<evidence type="ECO:0000313" key="2">
    <source>
        <dbReference type="Proteomes" id="UP000299102"/>
    </source>
</evidence>
<comment type="caution">
    <text evidence="1">The sequence shown here is derived from an EMBL/GenBank/DDBJ whole genome shotgun (WGS) entry which is preliminary data.</text>
</comment>
<name>A0A4C1WVD2_EUMVA</name>